<dbReference type="Pfam" id="PF00059">
    <property type="entry name" value="Lectin_C"/>
    <property type="match status" value="1"/>
</dbReference>
<protein>
    <recommendedName>
        <fullName evidence="5">C-type lectin domain-containing protein</fullName>
    </recommendedName>
</protein>
<evidence type="ECO:0000259" key="5">
    <source>
        <dbReference type="PROSITE" id="PS50041"/>
    </source>
</evidence>
<dbReference type="PROSITE" id="PS50041">
    <property type="entry name" value="C_TYPE_LECTIN_2"/>
    <property type="match status" value="1"/>
</dbReference>
<evidence type="ECO:0000256" key="2">
    <source>
        <dbReference type="ARBA" id="ARBA00023157"/>
    </source>
</evidence>
<dbReference type="SUPFAM" id="SSF56436">
    <property type="entry name" value="C-type lectin-like"/>
    <property type="match status" value="1"/>
</dbReference>
<dbReference type="InterPro" id="IPR016187">
    <property type="entry name" value="CTDL_fold"/>
</dbReference>
<evidence type="ECO:0000256" key="1">
    <source>
        <dbReference type="ARBA" id="ARBA00022989"/>
    </source>
</evidence>
<dbReference type="CDD" id="cd00037">
    <property type="entry name" value="CLECT"/>
    <property type="match status" value="1"/>
</dbReference>
<accession>A0AAV2SRE3</accession>
<dbReference type="Proteomes" id="UP001497623">
    <property type="component" value="Unassembled WGS sequence"/>
</dbReference>
<dbReference type="EMBL" id="CAXKWB010112149">
    <property type="protein sequence ID" value="CAL4233726.1"/>
    <property type="molecule type" value="Genomic_DNA"/>
</dbReference>
<dbReference type="SMART" id="SM00034">
    <property type="entry name" value="CLECT"/>
    <property type="match status" value="1"/>
</dbReference>
<dbReference type="GO" id="GO:0009986">
    <property type="term" value="C:cell surface"/>
    <property type="evidence" value="ECO:0007669"/>
    <property type="project" value="TreeGrafter"/>
</dbReference>
<dbReference type="AlphaFoldDB" id="A0AAV2SRE3"/>
<comment type="caution">
    <text evidence="6">The sequence shown here is derived from an EMBL/GenBank/DDBJ whole genome shotgun (WGS) entry which is preliminary data.</text>
</comment>
<feature type="domain" description="C-type lectin" evidence="5">
    <location>
        <begin position="9"/>
        <end position="132"/>
    </location>
</feature>
<proteinExistence type="predicted"/>
<dbReference type="PANTHER" id="PTHR46784:SF1">
    <property type="entry name" value="KILLER CELL LECTIN-LIKE RECEPTOR SUBFAMILY B MEMBER 1"/>
    <property type="match status" value="1"/>
</dbReference>
<evidence type="ECO:0000313" key="6">
    <source>
        <dbReference type="EMBL" id="CAL4233726.1"/>
    </source>
</evidence>
<organism evidence="6 7">
    <name type="scientific">Meganyctiphanes norvegica</name>
    <name type="common">Northern krill</name>
    <name type="synonym">Thysanopoda norvegica</name>
    <dbReference type="NCBI Taxonomy" id="48144"/>
    <lineage>
        <taxon>Eukaryota</taxon>
        <taxon>Metazoa</taxon>
        <taxon>Ecdysozoa</taxon>
        <taxon>Arthropoda</taxon>
        <taxon>Crustacea</taxon>
        <taxon>Multicrustacea</taxon>
        <taxon>Malacostraca</taxon>
        <taxon>Eumalacostraca</taxon>
        <taxon>Eucarida</taxon>
        <taxon>Euphausiacea</taxon>
        <taxon>Euphausiidae</taxon>
        <taxon>Meganyctiphanes</taxon>
    </lineage>
</organism>
<name>A0AAV2SRE3_MEGNR</name>
<feature type="compositionally biased region" description="Polar residues" evidence="3">
    <location>
        <begin position="200"/>
        <end position="213"/>
    </location>
</feature>
<dbReference type="InterPro" id="IPR016186">
    <property type="entry name" value="C-type_lectin-like/link_sf"/>
</dbReference>
<keyword evidence="1 4" id="KW-1133">Transmembrane helix</keyword>
<dbReference type="GO" id="GO:0038023">
    <property type="term" value="F:signaling receptor activity"/>
    <property type="evidence" value="ECO:0007669"/>
    <property type="project" value="TreeGrafter"/>
</dbReference>
<keyword evidence="2" id="KW-1015">Disulfide bond</keyword>
<reference evidence="6 7" key="1">
    <citation type="submission" date="2024-05" db="EMBL/GenBank/DDBJ databases">
        <authorList>
            <person name="Wallberg A."/>
        </authorList>
    </citation>
    <scope>NUCLEOTIDE SEQUENCE [LARGE SCALE GENOMIC DNA]</scope>
</reference>
<gene>
    <name evidence="6" type="ORF">MNOR_LOCUS39952</name>
</gene>
<dbReference type="InterPro" id="IPR051527">
    <property type="entry name" value="KLR_subfamily_B"/>
</dbReference>
<evidence type="ECO:0000256" key="4">
    <source>
        <dbReference type="SAM" id="Phobius"/>
    </source>
</evidence>
<evidence type="ECO:0000256" key="3">
    <source>
        <dbReference type="SAM" id="MobiDB-lite"/>
    </source>
</evidence>
<feature type="region of interest" description="Disordered" evidence="3">
    <location>
        <begin position="191"/>
        <end position="228"/>
    </location>
</feature>
<dbReference type="Gene3D" id="3.10.100.10">
    <property type="entry name" value="Mannose-Binding Protein A, subunit A"/>
    <property type="match status" value="1"/>
</dbReference>
<keyword evidence="4" id="KW-0812">Transmembrane</keyword>
<keyword evidence="4" id="KW-0472">Membrane</keyword>
<sequence length="228" mass="26083">MCSLEYISIAGECFHFGGIDEEDKRNWYDAQTACKDQGDQLAMPGDVTAFLKYIGKQNNTYADYFVGGRYDYHQEMWKWLNGTNITIESNFWTKNNPREYSKVNETHCLAVFPSNGKLFDRICEHKKSYICQTTPELEDEAHLNQLYIAVGAILLIIVLLAVALSIYIYKKRIQSKSNVLVPKVIAEPSGQRQPARHVSENSLYEQANPTGENISRIHDSENGLYEQI</sequence>
<evidence type="ECO:0000313" key="7">
    <source>
        <dbReference type="Proteomes" id="UP001497623"/>
    </source>
</evidence>
<dbReference type="GO" id="GO:0005886">
    <property type="term" value="C:plasma membrane"/>
    <property type="evidence" value="ECO:0007669"/>
    <property type="project" value="TreeGrafter"/>
</dbReference>
<dbReference type="PANTHER" id="PTHR46784">
    <property type="entry name" value="KILLER CELL LECTIN-LIKE RECEPTOR SUBFAMILY B MEMBER 1"/>
    <property type="match status" value="1"/>
</dbReference>
<dbReference type="InterPro" id="IPR001304">
    <property type="entry name" value="C-type_lectin-like"/>
</dbReference>
<keyword evidence="7" id="KW-1185">Reference proteome</keyword>
<feature type="transmembrane region" description="Helical" evidence="4">
    <location>
        <begin position="146"/>
        <end position="169"/>
    </location>
</feature>